<evidence type="ECO:0000313" key="3">
    <source>
        <dbReference type="Proteomes" id="UP000600918"/>
    </source>
</evidence>
<keyword evidence="3" id="KW-1185">Reference proteome</keyword>
<dbReference type="EMBL" id="JACSDY010000020">
    <property type="protein sequence ID" value="KAF7397101.1"/>
    <property type="molecule type" value="Genomic_DNA"/>
</dbReference>
<sequence length="87" mass="9934">MNDNEKRREKRVTLNGESHNGEQHHRCFLRLSSWLKGNLRFVACSKESYHRKLSPPKGKRSLEGDYHSPLPSPLPSPPSPPTFSALL</sequence>
<evidence type="ECO:0000313" key="2">
    <source>
        <dbReference type="EMBL" id="KAF7397101.1"/>
    </source>
</evidence>
<feature type="compositionally biased region" description="Basic residues" evidence="1">
    <location>
        <begin position="49"/>
        <end position="59"/>
    </location>
</feature>
<feature type="region of interest" description="Disordered" evidence="1">
    <location>
        <begin position="1"/>
        <end position="23"/>
    </location>
</feature>
<dbReference type="Proteomes" id="UP000600918">
    <property type="component" value="Unassembled WGS sequence"/>
</dbReference>
<feature type="region of interest" description="Disordered" evidence="1">
    <location>
        <begin position="48"/>
        <end position="87"/>
    </location>
</feature>
<reference evidence="2" key="1">
    <citation type="journal article" date="2020" name="G3 (Bethesda)">
        <title>High-Quality Assemblies for Three Invasive Social Wasps from the &lt;i&gt;Vespula&lt;/i&gt; Genus.</title>
        <authorList>
            <person name="Harrop T.W.R."/>
            <person name="Guhlin J."/>
            <person name="McLaughlin G.M."/>
            <person name="Permina E."/>
            <person name="Stockwell P."/>
            <person name="Gilligan J."/>
            <person name="Le Lec M.F."/>
            <person name="Gruber M.A.M."/>
            <person name="Quinn O."/>
            <person name="Lovegrove M."/>
            <person name="Duncan E.J."/>
            <person name="Remnant E.J."/>
            <person name="Van Eeckhoven J."/>
            <person name="Graham B."/>
            <person name="Knapp R.A."/>
            <person name="Langford K.W."/>
            <person name="Kronenberg Z."/>
            <person name="Press M.O."/>
            <person name="Eacker S.M."/>
            <person name="Wilson-Rankin E.E."/>
            <person name="Purcell J."/>
            <person name="Lester P.J."/>
            <person name="Dearden P.K."/>
        </authorList>
    </citation>
    <scope>NUCLEOTIDE SEQUENCE</scope>
    <source>
        <strain evidence="2">Volc-1</strain>
    </source>
</reference>
<dbReference type="AlphaFoldDB" id="A0A834JZ53"/>
<proteinExistence type="predicted"/>
<name>A0A834JZ53_VESPE</name>
<accession>A0A834JZ53</accession>
<protein>
    <submittedName>
        <fullName evidence="2">Uncharacterized protein</fullName>
    </submittedName>
</protein>
<evidence type="ECO:0000256" key="1">
    <source>
        <dbReference type="SAM" id="MobiDB-lite"/>
    </source>
</evidence>
<feature type="compositionally biased region" description="Pro residues" evidence="1">
    <location>
        <begin position="70"/>
        <end position="81"/>
    </location>
</feature>
<organism evidence="2 3">
    <name type="scientific">Vespula pensylvanica</name>
    <name type="common">Western yellow jacket</name>
    <name type="synonym">Wasp</name>
    <dbReference type="NCBI Taxonomy" id="30213"/>
    <lineage>
        <taxon>Eukaryota</taxon>
        <taxon>Metazoa</taxon>
        <taxon>Ecdysozoa</taxon>
        <taxon>Arthropoda</taxon>
        <taxon>Hexapoda</taxon>
        <taxon>Insecta</taxon>
        <taxon>Pterygota</taxon>
        <taxon>Neoptera</taxon>
        <taxon>Endopterygota</taxon>
        <taxon>Hymenoptera</taxon>
        <taxon>Apocrita</taxon>
        <taxon>Aculeata</taxon>
        <taxon>Vespoidea</taxon>
        <taxon>Vespidae</taxon>
        <taxon>Vespinae</taxon>
        <taxon>Vespula</taxon>
    </lineage>
</organism>
<gene>
    <name evidence="2" type="ORF">H0235_016638</name>
</gene>
<comment type="caution">
    <text evidence="2">The sequence shown here is derived from an EMBL/GenBank/DDBJ whole genome shotgun (WGS) entry which is preliminary data.</text>
</comment>